<protein>
    <submittedName>
        <fullName evidence="4">YhdP family protein</fullName>
    </submittedName>
</protein>
<comment type="caution">
    <text evidence="4">The sequence shown here is derived from an EMBL/GenBank/DDBJ whole genome shotgun (WGS) entry which is preliminary data.</text>
</comment>
<dbReference type="InterPro" id="IPR011836">
    <property type="entry name" value="YhdP"/>
</dbReference>
<dbReference type="InterPro" id="IPR025263">
    <property type="entry name" value="YhdP_central"/>
</dbReference>
<dbReference type="NCBIfam" id="TIGR02099">
    <property type="entry name" value="YhdP family protein"/>
    <property type="match status" value="1"/>
</dbReference>
<evidence type="ECO:0000256" key="2">
    <source>
        <dbReference type="SAM" id="Phobius"/>
    </source>
</evidence>
<keyword evidence="2" id="KW-0812">Transmembrane</keyword>
<name>A0AAE4K6Y7_9BURK</name>
<reference evidence="4" key="1">
    <citation type="submission" date="2023-02" db="EMBL/GenBank/DDBJ databases">
        <title>Description of Herbaspirillum huttiense subsp. nephrolepsisexaltata and Herbaspirillum huttiense subsp. lycopersicon.</title>
        <authorList>
            <person name="Poudel M."/>
            <person name="Sharma A."/>
            <person name="Goss E."/>
            <person name="Tapia J.H."/>
            <person name="Harmon C.M."/>
            <person name="Jones J.B."/>
        </authorList>
    </citation>
    <scope>NUCLEOTIDE SEQUENCE</scope>
    <source>
        <strain evidence="4">NC40101</strain>
    </source>
</reference>
<evidence type="ECO:0000313" key="4">
    <source>
        <dbReference type="EMBL" id="MDT0337833.1"/>
    </source>
</evidence>
<dbReference type="RefSeq" id="WP_310836311.1">
    <property type="nucleotide sequence ID" value="NZ_JAVLSM010000003.1"/>
</dbReference>
<evidence type="ECO:0000259" key="3">
    <source>
        <dbReference type="Pfam" id="PF13116"/>
    </source>
</evidence>
<keyword evidence="2" id="KW-1133">Transmembrane helix</keyword>
<gene>
    <name evidence="4" type="ORF">RJN63_13395</name>
</gene>
<dbReference type="PANTHER" id="PTHR38690">
    <property type="entry name" value="PROTEASE-RELATED"/>
    <property type="match status" value="1"/>
</dbReference>
<sequence length="1434" mass="155845">MSQEQHNAAPKPGRWALCWRFARGSYRRLNRATHHVLGFTLKLLLAAYFVFCALFLVLRYAVLPEVGHYKPRIEALISHQLGRAVSIETIDASWSGLRPQLSLTNLTVHDQQGEAALSLPRVSTTLSWSSVLVASLRLENLSIEGADLAIRRDAAGKLYVAGIPVPAGGDGSNLDWLLSQREIVIRHSKLRWDDELRQAPELVLEDVNLVLHNRWLRHRLSLRAIPPQDMAAPVDVRADFSHPAFARSSDIARWKGLLYADLRNTELSVWRAWFDYPIAINSGRGSVRAWLTLDHAKVANFTADLGLTDFNARLSRQLEPLSLKRVNGRISASETLGPNAEDGVPTFGANGHQVTLTDFSIETPDGFVLPPTSIAESYEPATPLKAERTSVKATYLNLQTLSQLATRLPLAPSQRKLLDDLAPRGELHDFTVQWQGTYPELSSYRVNGRFKGLGLKGLPAHVEPRKNAAQQARAQWAAFPGFSNLSGEIDASEKGGSVKVDAQQLAFELPTDLFRESSLPFDSLKLQARWQYLKDQTLQVDLDQMQFAQPGVAGSLSGQHLLPLQGRSAGSVDLHGELTSFDVKAIRRYLPQHMSEPLHRWLTEGLLAGNLKEVQFKLKGALADFPFHTTKPGEQPKGVFQLAGEFEGLKLNYTPGHVGRDGKEPEWPLLEEGRGRISVDRTRLEIKADSARTLGARLGPVTARVADVDSHDAVLEIDGVANGPMPVFLQYVNQSPVARWTGNVMEHSTATGEARLDLKFQMPLHHAIDTRAQGAFNFANNDVDLLPELPPIYRTSGKVEFNERGFTLNGVRGQFLGDTLAISGGTQKDGSSQVRLDGAINIENLRKQYPEPSLQRLLARFSGGTRYSATVLVRQHQPEVTVESSLAGLGVDLPVPLRKGVQDTLPMRFDLLPLASSDPLIEREEMRVSLGSNVASRYVRERVAAKGNEWRVTSGGIGWNQPAPTPASGLKLALATDSLDADAWLALKKDLAGKDAAAAGNGAAAGNRLGNSDVTQYLEPDSVSARVGELNLMGKKLNKLILEAAHRRNAWQINLESQQAAGTVTWDEPGSASGAGKVTARLSSLVIPKSSPTADAAQPASADKTDDNLQMPALDIRAEQFELGGKKLGRLELDASNILTSVGREWRISRLLLANPDAQFRAAGNWLTFGSNHTSNFTYALDIEDAGKLLERFGYPGTIRGGRGKLDGDLSWKAPPYAMDMATLAGQVHMDVHSGQFLKVDPGAAKLLGVLNLQALPRRLTLDFRDVFSEGFAFDTVAGTASIAKGIASTDNLKMAGVTASVLMSGSADIARETQDLHVVVIPEINLGTASVVAMAVNPVVGVSTLLAQLFLRNPVMKSLSFEYKVTGPWSDPIVVKQGQVSPVDAERAREVLQKGKGGKEDGKPDNDLMPPPSPAPAQRRGAPAPGPAINSGA</sequence>
<evidence type="ECO:0000256" key="1">
    <source>
        <dbReference type="SAM" id="MobiDB-lite"/>
    </source>
</evidence>
<feature type="transmembrane region" description="Helical" evidence="2">
    <location>
        <begin position="36"/>
        <end position="62"/>
    </location>
</feature>
<feature type="domain" description="YhdP central" evidence="3">
    <location>
        <begin position="41"/>
        <end position="1375"/>
    </location>
</feature>
<keyword evidence="2" id="KW-0472">Membrane</keyword>
<accession>A0AAE4K6Y7</accession>
<feature type="compositionally biased region" description="Basic and acidic residues" evidence="1">
    <location>
        <begin position="1385"/>
        <end position="1407"/>
    </location>
</feature>
<proteinExistence type="predicted"/>
<feature type="region of interest" description="Disordered" evidence="1">
    <location>
        <begin position="1385"/>
        <end position="1434"/>
    </location>
</feature>
<dbReference type="PANTHER" id="PTHR38690:SF1">
    <property type="entry name" value="PROTEASE"/>
    <property type="match status" value="1"/>
</dbReference>
<dbReference type="EMBL" id="JAVRAA010000006">
    <property type="protein sequence ID" value="MDT0337833.1"/>
    <property type="molecule type" value="Genomic_DNA"/>
</dbReference>
<dbReference type="Pfam" id="PF13116">
    <property type="entry name" value="YhdP"/>
    <property type="match status" value="1"/>
</dbReference>
<organism evidence="4">
    <name type="scientific">Herbaspirillum huttiense subsp. nephrolepidis</name>
    <dbReference type="NCBI Taxonomy" id="3075126"/>
    <lineage>
        <taxon>Bacteria</taxon>
        <taxon>Pseudomonadati</taxon>
        <taxon>Pseudomonadota</taxon>
        <taxon>Betaproteobacteria</taxon>
        <taxon>Burkholderiales</taxon>
        <taxon>Oxalobacteraceae</taxon>
        <taxon>Herbaspirillum</taxon>
    </lineage>
</organism>